<dbReference type="InterPro" id="IPR016024">
    <property type="entry name" value="ARM-type_fold"/>
</dbReference>
<dbReference type="EMBL" id="BIFT01000001">
    <property type="protein sequence ID" value="GCE28945.1"/>
    <property type="molecule type" value="Genomic_DNA"/>
</dbReference>
<dbReference type="SUPFAM" id="SSF48371">
    <property type="entry name" value="ARM repeat"/>
    <property type="match status" value="1"/>
</dbReference>
<name>A0A402BC59_9CHLR</name>
<proteinExistence type="predicted"/>
<dbReference type="Gene3D" id="1.25.10.10">
    <property type="entry name" value="Leucine-rich Repeat Variant"/>
    <property type="match status" value="1"/>
</dbReference>
<dbReference type="AlphaFoldDB" id="A0A402BC59"/>
<comment type="caution">
    <text evidence="2">The sequence shown here is derived from an EMBL/GenBank/DDBJ whole genome shotgun (WGS) entry which is preliminary data.</text>
</comment>
<dbReference type="RefSeq" id="WP_126629113.1">
    <property type="nucleotide sequence ID" value="NZ_BIFT01000001.1"/>
</dbReference>
<dbReference type="Proteomes" id="UP000287171">
    <property type="component" value="Unassembled WGS sequence"/>
</dbReference>
<dbReference type="Pfam" id="PF13646">
    <property type="entry name" value="HEAT_2"/>
    <property type="match status" value="1"/>
</dbReference>
<reference evidence="3" key="1">
    <citation type="submission" date="2018-12" db="EMBL/GenBank/DDBJ databases">
        <title>Tengunoibacter tsumagoiensis gen. nov., sp. nov., Dictyobacter kobayashii sp. nov., D. alpinus sp. nov., and D. joshuensis sp. nov. and description of Dictyobacteraceae fam. nov. within the order Ktedonobacterales isolated from Tengu-no-mugimeshi.</title>
        <authorList>
            <person name="Wang C.M."/>
            <person name="Zheng Y."/>
            <person name="Sakai Y."/>
            <person name="Toyoda A."/>
            <person name="Minakuchi Y."/>
            <person name="Abe K."/>
            <person name="Yokota A."/>
            <person name="Yabe S."/>
        </authorList>
    </citation>
    <scope>NUCLEOTIDE SEQUENCE [LARGE SCALE GENOMIC DNA]</scope>
    <source>
        <strain evidence="3">Uno16</strain>
    </source>
</reference>
<evidence type="ECO:0000256" key="1">
    <source>
        <dbReference type="SAM" id="MobiDB-lite"/>
    </source>
</evidence>
<gene>
    <name evidence="2" type="ORF">KDA_44290</name>
</gene>
<sequence length="480" mass="54382">MLETLDTIPWQLLQQARGDASEVPGWIKDLTSENKEVRKQAYLHLGSSIYDQGTVYSSTAYVVPFLCELLENPQVLHKVWILQLLVRIAHGSSYLDVHYRMTDKRHPADFQQKLQEELRWVRAAQSAVSAGYPTYLRLLKSDETRVRAAAVYTLSCCQVHADEVIPALKECLKQDEKQVVRASCIFALGQLMPHIKETYDFFQHLLKKQKKPLLALVACLTYATLAEEDTPRQIVHLLLESFELPPEIKEKFRSLPFTDVNLEATVSQAFRSIGHSIAPLVVPTLIKALPHCDAHSGVVLVDNLLYLVLEGRTISDQTHVDDLSDLQREVLTALVKNKQLWETGNMLLTVGSYFKPAHGLNFSMWSREDVAQFLKGKPLQKLEHIDIPMPAITEAIEQEAPLEELKEELEQKHLDEDWEAPLEKRPEPVGHTNWISKIIRNSLHRLPIPFGNPILPVSNAAQTEDEPALISSSQPEENAS</sequence>
<keyword evidence="3" id="KW-1185">Reference proteome</keyword>
<organism evidence="2 3">
    <name type="scientific">Dictyobacter alpinus</name>
    <dbReference type="NCBI Taxonomy" id="2014873"/>
    <lineage>
        <taxon>Bacteria</taxon>
        <taxon>Bacillati</taxon>
        <taxon>Chloroflexota</taxon>
        <taxon>Ktedonobacteria</taxon>
        <taxon>Ktedonobacterales</taxon>
        <taxon>Dictyobacteraceae</taxon>
        <taxon>Dictyobacter</taxon>
    </lineage>
</organism>
<accession>A0A402BC59</accession>
<evidence type="ECO:0000313" key="2">
    <source>
        <dbReference type="EMBL" id="GCE28945.1"/>
    </source>
</evidence>
<evidence type="ECO:0000313" key="3">
    <source>
        <dbReference type="Proteomes" id="UP000287171"/>
    </source>
</evidence>
<protein>
    <submittedName>
        <fullName evidence="2">Uncharacterized protein</fullName>
    </submittedName>
</protein>
<feature type="region of interest" description="Disordered" evidence="1">
    <location>
        <begin position="457"/>
        <end position="480"/>
    </location>
</feature>
<feature type="compositionally biased region" description="Polar residues" evidence="1">
    <location>
        <begin position="470"/>
        <end position="480"/>
    </location>
</feature>
<dbReference type="InterPro" id="IPR011989">
    <property type="entry name" value="ARM-like"/>
</dbReference>
<dbReference type="OrthoDB" id="144416at2"/>